<dbReference type="Gene3D" id="3.40.720.10">
    <property type="entry name" value="Alkaline Phosphatase, subunit A"/>
    <property type="match status" value="1"/>
</dbReference>
<dbReference type="SUPFAM" id="SSF53649">
    <property type="entry name" value="Alkaline phosphatase-like"/>
    <property type="match status" value="1"/>
</dbReference>
<feature type="signal peptide" evidence="1">
    <location>
        <begin position="1"/>
        <end position="22"/>
    </location>
</feature>
<dbReference type="STRING" id="1335309.GA0116948_102334"/>
<protein>
    <submittedName>
        <fullName evidence="2">Predicted pyrophosphatase or phosphodiesterase, AlkP superfamily</fullName>
    </submittedName>
</protein>
<dbReference type="Proteomes" id="UP000242818">
    <property type="component" value="Unassembled WGS sequence"/>
</dbReference>
<keyword evidence="3" id="KW-1185">Reference proteome</keyword>
<dbReference type="AlphaFoldDB" id="A0A1C4AXR5"/>
<dbReference type="Gene3D" id="3.30.1360.180">
    <property type="match status" value="1"/>
</dbReference>
<evidence type="ECO:0000256" key="1">
    <source>
        <dbReference type="SAM" id="SignalP"/>
    </source>
</evidence>
<organism evidence="2 3">
    <name type="scientific">Chitinophaga costaii</name>
    <dbReference type="NCBI Taxonomy" id="1335309"/>
    <lineage>
        <taxon>Bacteria</taxon>
        <taxon>Pseudomonadati</taxon>
        <taxon>Bacteroidota</taxon>
        <taxon>Chitinophagia</taxon>
        <taxon>Chitinophagales</taxon>
        <taxon>Chitinophagaceae</taxon>
        <taxon>Chitinophaga</taxon>
    </lineage>
</organism>
<proteinExistence type="predicted"/>
<evidence type="ECO:0000313" key="3">
    <source>
        <dbReference type="Proteomes" id="UP000242818"/>
    </source>
</evidence>
<dbReference type="PANTHER" id="PTHR10151:SF120">
    <property type="entry name" value="BIS(5'-ADENOSYL)-TRIPHOSPHATASE"/>
    <property type="match status" value="1"/>
</dbReference>
<name>A0A1C4AXR5_9BACT</name>
<accession>A0A1C4AXR5</accession>
<keyword evidence="1" id="KW-0732">Signal</keyword>
<reference evidence="2 3" key="1">
    <citation type="submission" date="2016-08" db="EMBL/GenBank/DDBJ databases">
        <authorList>
            <person name="Seilhamer J.J."/>
        </authorList>
    </citation>
    <scope>NUCLEOTIDE SEQUENCE [LARGE SCALE GENOMIC DNA]</scope>
    <source>
        <strain evidence="2 3">A37T2</strain>
    </source>
</reference>
<evidence type="ECO:0000313" key="2">
    <source>
        <dbReference type="EMBL" id="SCB99371.1"/>
    </source>
</evidence>
<feature type="chain" id="PRO_5008689015" evidence="1">
    <location>
        <begin position="23"/>
        <end position="421"/>
    </location>
</feature>
<dbReference type="InterPro" id="IPR002591">
    <property type="entry name" value="Phosphodiest/P_Trfase"/>
</dbReference>
<dbReference type="OrthoDB" id="9779418at2"/>
<sequence length="421" mass="48433">MWKKHCITLLLTNLIAISTVYAQDTTQHIVAGRHNSPAQQRKPYVIMISIDGWRYDYFQKYGAVNLQRLSATGVRAASMQPSFPSLTFSNHYTLVTGLYPAHHGLVDNNFYDRQRNQVYKMNDYNTVNDSSWYHGNPLWVLAEKQHMVSASYFWVGSESNIQHTPPTYFFKYNEKVSTERRIQQVVEWLRLPEAVRPHLITFYFPQVDHAGHYAGPDADSTREMVQYVDESIGKMVAAVAQLHLPVNYLVVSDHGMKTVDTLHKIAVNFYQGDSIQLQSGNEKLLFYSQSKSQLDSLYASLKKQATHYTVYRKKETPLRWHYGQEDRYHRIGDVIALADPGYIFDDHRTHIHTSIGHHGYDNNTPEMQAIFLAWGPAFKQGLRIASFANVHVYPLVAYMLGLKIPEPIDGRLPVLRGILKK</sequence>
<dbReference type="RefSeq" id="WP_089709456.1">
    <property type="nucleotide sequence ID" value="NZ_FMAR01000002.1"/>
</dbReference>
<dbReference type="CDD" id="cd16018">
    <property type="entry name" value="Enpp"/>
    <property type="match status" value="1"/>
</dbReference>
<gene>
    <name evidence="2" type="ORF">GA0116948_102334</name>
</gene>
<dbReference type="GO" id="GO:0016787">
    <property type="term" value="F:hydrolase activity"/>
    <property type="evidence" value="ECO:0007669"/>
    <property type="project" value="UniProtKB-ARBA"/>
</dbReference>
<dbReference type="Pfam" id="PF01663">
    <property type="entry name" value="Phosphodiest"/>
    <property type="match status" value="1"/>
</dbReference>
<dbReference type="EMBL" id="FMAR01000002">
    <property type="protein sequence ID" value="SCB99371.1"/>
    <property type="molecule type" value="Genomic_DNA"/>
</dbReference>
<dbReference type="PANTHER" id="PTHR10151">
    <property type="entry name" value="ECTONUCLEOTIDE PYROPHOSPHATASE/PHOSPHODIESTERASE"/>
    <property type="match status" value="1"/>
</dbReference>
<dbReference type="InterPro" id="IPR017850">
    <property type="entry name" value="Alkaline_phosphatase_core_sf"/>
</dbReference>